<protein>
    <submittedName>
        <fullName evidence="2">CLUMA_CG018312, isoform A</fullName>
    </submittedName>
</protein>
<keyword evidence="3" id="KW-1185">Reference proteome</keyword>
<sequence>MGKDETKEQRNNTLRSANNEVSLTDIGRSLSAINETLAKMKTGQEKLSDDIKQVRGDIKKSSDEIKMIADGLKNLKTTMHDTIANVSRIERKLEDALEIDKRINNLRLDGLSYQADEKLDHIMQNLLSRLGYANSGPRFKAYRLKSQDNSQGSVIIKFATAFDKNIVYERYLKLTKYITVGLLTGSSDQKRCFLSHDLSRNQYAINKAAVAAKKEGRIHKIRTVNGCVLVKISPQGEFRCFDTPEMLKEEISE</sequence>
<gene>
    <name evidence="2" type="ORF">CLUMA_CG018312</name>
</gene>
<name>A0A1J1J2T6_9DIPT</name>
<evidence type="ECO:0000256" key="1">
    <source>
        <dbReference type="SAM" id="MobiDB-lite"/>
    </source>
</evidence>
<evidence type="ECO:0000313" key="3">
    <source>
        <dbReference type="Proteomes" id="UP000183832"/>
    </source>
</evidence>
<evidence type="ECO:0000313" key="2">
    <source>
        <dbReference type="EMBL" id="CRL05169.1"/>
    </source>
</evidence>
<proteinExistence type="predicted"/>
<accession>A0A1J1J2T6</accession>
<dbReference type="OrthoDB" id="7734146at2759"/>
<reference evidence="2 3" key="1">
    <citation type="submission" date="2015-04" db="EMBL/GenBank/DDBJ databases">
        <authorList>
            <person name="Syromyatnikov M.Y."/>
            <person name="Popov V.N."/>
        </authorList>
    </citation>
    <scope>NUCLEOTIDE SEQUENCE [LARGE SCALE GENOMIC DNA]</scope>
</reference>
<dbReference type="Proteomes" id="UP000183832">
    <property type="component" value="Unassembled WGS sequence"/>
</dbReference>
<feature type="compositionally biased region" description="Basic and acidic residues" evidence="1">
    <location>
        <begin position="1"/>
        <end position="10"/>
    </location>
</feature>
<dbReference type="EMBL" id="CVRI01000064">
    <property type="protein sequence ID" value="CRL05169.1"/>
    <property type="molecule type" value="Genomic_DNA"/>
</dbReference>
<dbReference type="AlphaFoldDB" id="A0A1J1J2T6"/>
<feature type="compositionally biased region" description="Polar residues" evidence="1">
    <location>
        <begin position="11"/>
        <end position="20"/>
    </location>
</feature>
<feature type="region of interest" description="Disordered" evidence="1">
    <location>
        <begin position="1"/>
        <end position="20"/>
    </location>
</feature>
<organism evidence="2 3">
    <name type="scientific">Clunio marinus</name>
    <dbReference type="NCBI Taxonomy" id="568069"/>
    <lineage>
        <taxon>Eukaryota</taxon>
        <taxon>Metazoa</taxon>
        <taxon>Ecdysozoa</taxon>
        <taxon>Arthropoda</taxon>
        <taxon>Hexapoda</taxon>
        <taxon>Insecta</taxon>
        <taxon>Pterygota</taxon>
        <taxon>Neoptera</taxon>
        <taxon>Endopterygota</taxon>
        <taxon>Diptera</taxon>
        <taxon>Nematocera</taxon>
        <taxon>Chironomoidea</taxon>
        <taxon>Chironomidae</taxon>
        <taxon>Clunio</taxon>
    </lineage>
</organism>